<name>A0ABQ5QPP9_9ACTN</name>
<organism evidence="5 6">
    <name type="scientific">Phytohabitans aurantiacus</name>
    <dbReference type="NCBI Taxonomy" id="3016789"/>
    <lineage>
        <taxon>Bacteria</taxon>
        <taxon>Bacillati</taxon>
        <taxon>Actinomycetota</taxon>
        <taxon>Actinomycetes</taxon>
        <taxon>Micromonosporales</taxon>
        <taxon>Micromonosporaceae</taxon>
    </lineage>
</organism>
<reference evidence="5" key="1">
    <citation type="submission" date="2022-12" db="EMBL/GenBank/DDBJ databases">
        <title>New Phytohabitans aurantiacus sp. RD004123 nov., an actinomycete isolated from soil.</title>
        <authorList>
            <person name="Triningsih D.W."/>
            <person name="Harunari E."/>
            <person name="Igarashi Y."/>
        </authorList>
    </citation>
    <scope>NUCLEOTIDE SEQUENCE</scope>
    <source>
        <strain evidence="5">RD004123</strain>
    </source>
</reference>
<dbReference type="InterPro" id="IPR030960">
    <property type="entry name" value="DHQS/DOIS_N"/>
</dbReference>
<accession>A0ABQ5QPP9</accession>
<comment type="caution">
    <text evidence="5">The sequence shown here is derived from an EMBL/GenBank/DDBJ whole genome shotgun (WGS) entry which is preliminary data.</text>
</comment>
<gene>
    <name evidence="5" type="ORF">Pa4123_05520</name>
</gene>
<evidence type="ECO:0000256" key="2">
    <source>
        <dbReference type="ARBA" id="ARBA00023027"/>
    </source>
</evidence>
<evidence type="ECO:0000259" key="4">
    <source>
        <dbReference type="Pfam" id="PF24621"/>
    </source>
</evidence>
<sequence>MTVASTSRDVGSGSVVGRIEARLDCEVEVEAVPGLFDPENTALLRHLRDARRLLVVVDAHRAAPLRAYLDQQIWRGRLDGYTEVDSATFDRLSPLAAVERIAEEAASAGLGRSDAFLSYCGPAVSDYVLITAALFRRHTRAVRLVAGPPHNLRPSPRTALPDAGLAVWHREVRVVVPDASPTGGSQRGVIEQSYRVELAPSIFTSQADPLRAWLPDGAKVLAVVDAFSPDVVAGVRRYFHPHAVVPVVSSAHTKTLGHAGELLATARALDLGPEDRIVAVGGGMLLDLVGTMALLYQGQTPYLRVPTTLVGLIDAGVGLKVGVDVNQRRNLLGGYRPPLACLCDTTFLRTLPRAEIRCGLAEAIKIAMVADGPLLDLLEEHYEDLFERPDGPVAEEIVRRSIAAMMRELAGNPYEKELRRLPDFGHEFGHLLETASGYALRHGEAVSIGMAFAGHLGVQTGRLPSAAYERMVRLLLRVGLPVYSPLCRPERLWRWLGSDISAHKGGRPHLVVPTGVGRGGFIDSMHELNPDLLRRACADLIRRQAEVAP</sequence>
<dbReference type="Gene3D" id="3.40.50.1970">
    <property type="match status" value="2"/>
</dbReference>
<dbReference type="PANTHER" id="PTHR43622">
    <property type="entry name" value="3-DEHYDROQUINATE SYNTHASE"/>
    <property type="match status" value="1"/>
</dbReference>
<evidence type="ECO:0000256" key="1">
    <source>
        <dbReference type="ARBA" id="ARBA00001911"/>
    </source>
</evidence>
<dbReference type="Gene3D" id="1.20.1090.10">
    <property type="entry name" value="Dehydroquinate synthase-like - alpha domain"/>
    <property type="match status" value="1"/>
</dbReference>
<proteinExistence type="predicted"/>
<evidence type="ECO:0000313" key="5">
    <source>
        <dbReference type="EMBL" id="GLH95280.1"/>
    </source>
</evidence>
<dbReference type="SUPFAM" id="SSF56796">
    <property type="entry name" value="Dehydroquinate synthase-like"/>
    <property type="match status" value="1"/>
</dbReference>
<dbReference type="PANTHER" id="PTHR43622:SF3">
    <property type="entry name" value="2-EPI-5-EPI-VALIOLONE SYNTHASE"/>
    <property type="match status" value="1"/>
</dbReference>
<dbReference type="InterPro" id="IPR056179">
    <property type="entry name" value="DHQS_C"/>
</dbReference>
<evidence type="ECO:0008006" key="7">
    <source>
        <dbReference type="Google" id="ProtNLM"/>
    </source>
</evidence>
<feature type="domain" description="3-dehydroquinate synthase N-terminal" evidence="3">
    <location>
        <begin position="249"/>
        <end position="357"/>
    </location>
</feature>
<dbReference type="Pfam" id="PF24621">
    <property type="entry name" value="DHQS_C"/>
    <property type="match status" value="1"/>
</dbReference>
<feature type="domain" description="3-dehydroquinate synthase C-terminal" evidence="4">
    <location>
        <begin position="359"/>
        <end position="490"/>
    </location>
</feature>
<keyword evidence="6" id="KW-1185">Reference proteome</keyword>
<dbReference type="InterPro" id="IPR050071">
    <property type="entry name" value="Dehydroquinate_synthase"/>
</dbReference>
<evidence type="ECO:0000313" key="6">
    <source>
        <dbReference type="Proteomes" id="UP001144280"/>
    </source>
</evidence>
<dbReference type="EMBL" id="BSDI01000002">
    <property type="protein sequence ID" value="GLH95280.1"/>
    <property type="molecule type" value="Genomic_DNA"/>
</dbReference>
<dbReference type="RefSeq" id="WP_281892242.1">
    <property type="nucleotide sequence ID" value="NZ_BSDI01000002.1"/>
</dbReference>
<evidence type="ECO:0000259" key="3">
    <source>
        <dbReference type="Pfam" id="PF01761"/>
    </source>
</evidence>
<protein>
    <recommendedName>
        <fullName evidence="7">3-dehydroquinate synthase</fullName>
    </recommendedName>
</protein>
<dbReference type="Pfam" id="PF01761">
    <property type="entry name" value="DHQ_synthase"/>
    <property type="match status" value="1"/>
</dbReference>
<keyword evidence="2" id="KW-0520">NAD</keyword>
<comment type="cofactor">
    <cofactor evidence="1">
        <name>NAD(+)</name>
        <dbReference type="ChEBI" id="CHEBI:57540"/>
    </cofactor>
</comment>
<dbReference type="Proteomes" id="UP001144280">
    <property type="component" value="Unassembled WGS sequence"/>
</dbReference>